<feature type="compositionally biased region" description="Low complexity" evidence="1">
    <location>
        <begin position="191"/>
        <end position="205"/>
    </location>
</feature>
<gene>
    <name evidence="3" type="ORF">GCM10007320_23830</name>
</gene>
<dbReference type="InterPro" id="IPR029039">
    <property type="entry name" value="Flavoprotein-like_sf"/>
</dbReference>
<dbReference type="InterPro" id="IPR050712">
    <property type="entry name" value="NAD(P)H-dep_reductase"/>
</dbReference>
<dbReference type="SUPFAM" id="SSF52218">
    <property type="entry name" value="Flavoproteins"/>
    <property type="match status" value="1"/>
</dbReference>
<dbReference type="PANTHER" id="PTHR30543:SF21">
    <property type="entry name" value="NAD(P)H-DEPENDENT FMN REDUCTASE LOT6"/>
    <property type="match status" value="1"/>
</dbReference>
<organism evidence="3 4">
    <name type="scientific">Pseudorhodoferax aquiterrae</name>
    <dbReference type="NCBI Taxonomy" id="747304"/>
    <lineage>
        <taxon>Bacteria</taxon>
        <taxon>Pseudomonadati</taxon>
        <taxon>Pseudomonadota</taxon>
        <taxon>Betaproteobacteria</taxon>
        <taxon>Burkholderiales</taxon>
        <taxon>Comamonadaceae</taxon>
    </lineage>
</organism>
<evidence type="ECO:0000313" key="3">
    <source>
        <dbReference type="EMBL" id="GHC81521.1"/>
    </source>
</evidence>
<comment type="caution">
    <text evidence="3">The sequence shown here is derived from an EMBL/GenBank/DDBJ whole genome shotgun (WGS) entry which is preliminary data.</text>
</comment>
<evidence type="ECO:0000313" key="4">
    <source>
        <dbReference type="Proteomes" id="UP000626210"/>
    </source>
</evidence>
<dbReference type="RefSeq" id="WP_189687172.1">
    <property type="nucleotide sequence ID" value="NZ_BMYK01000006.1"/>
</dbReference>
<feature type="region of interest" description="Disordered" evidence="1">
    <location>
        <begin position="191"/>
        <end position="248"/>
    </location>
</feature>
<evidence type="ECO:0000256" key="1">
    <source>
        <dbReference type="SAM" id="MobiDB-lite"/>
    </source>
</evidence>
<feature type="domain" description="NADPH-dependent FMN reductase-like" evidence="2">
    <location>
        <begin position="5"/>
        <end position="149"/>
    </location>
</feature>
<dbReference type="EMBL" id="BMYK01000006">
    <property type="protein sequence ID" value="GHC81521.1"/>
    <property type="molecule type" value="Genomic_DNA"/>
</dbReference>
<name>A0ABQ3G0X0_9BURK</name>
<accession>A0ABQ3G0X0</accession>
<dbReference type="Gene3D" id="3.40.50.360">
    <property type="match status" value="1"/>
</dbReference>
<dbReference type="PANTHER" id="PTHR30543">
    <property type="entry name" value="CHROMATE REDUCTASE"/>
    <property type="match status" value="1"/>
</dbReference>
<dbReference type="Pfam" id="PF03358">
    <property type="entry name" value="FMN_red"/>
    <property type="match status" value="1"/>
</dbReference>
<reference evidence="4" key="1">
    <citation type="journal article" date="2019" name="Int. J. Syst. Evol. Microbiol.">
        <title>The Global Catalogue of Microorganisms (GCM) 10K type strain sequencing project: providing services to taxonomists for standard genome sequencing and annotation.</title>
        <authorList>
            <consortium name="The Broad Institute Genomics Platform"/>
            <consortium name="The Broad Institute Genome Sequencing Center for Infectious Disease"/>
            <person name="Wu L."/>
            <person name="Ma J."/>
        </authorList>
    </citation>
    <scope>NUCLEOTIDE SEQUENCE [LARGE SCALE GENOMIC DNA]</scope>
    <source>
        <strain evidence="4">KCTC 23314</strain>
    </source>
</reference>
<sequence length="248" mass="26537">MKKLDVVALCGSLRRASLNRQAIRLAQEVAPAHMAIEELDWRAVPVLDADELAHGFPAPVAALRTRVRAADAVLIATPEYNFSIPGGLKNVIDWLSRGEDQPLDGKPVAIVSASPGPLGGARVQYDLRKVLLFVNAMPLVKPEVFIGGAAGKFDAPTGACTDATTRDFVTRQMAAFADWIAGVQRMRGSAAAQSCPSQQASAARATNEQETPWHSPHPTVAPRASRTSTKTARPRSSTPAWARTSRRA</sequence>
<proteinExistence type="predicted"/>
<evidence type="ECO:0000259" key="2">
    <source>
        <dbReference type="Pfam" id="PF03358"/>
    </source>
</evidence>
<dbReference type="Proteomes" id="UP000626210">
    <property type="component" value="Unassembled WGS sequence"/>
</dbReference>
<dbReference type="InterPro" id="IPR005025">
    <property type="entry name" value="FMN_Rdtase-like_dom"/>
</dbReference>
<feature type="compositionally biased region" description="Polar residues" evidence="1">
    <location>
        <begin position="225"/>
        <end position="239"/>
    </location>
</feature>
<protein>
    <recommendedName>
        <fullName evidence="2">NADPH-dependent FMN reductase-like domain-containing protein</fullName>
    </recommendedName>
</protein>
<keyword evidence="4" id="KW-1185">Reference proteome</keyword>